<dbReference type="InterPro" id="IPR038552">
    <property type="entry name" value="Tim21_IMS_sf"/>
</dbReference>
<dbReference type="OrthoDB" id="436405at2759"/>
<evidence type="ECO:0000256" key="7">
    <source>
        <dbReference type="ARBA" id="ARBA00022989"/>
    </source>
</evidence>
<evidence type="ECO:0000256" key="8">
    <source>
        <dbReference type="ARBA" id="ARBA00023128"/>
    </source>
</evidence>
<keyword evidence="14" id="KW-1185">Reference proteome</keyword>
<protein>
    <recommendedName>
        <fullName evidence="3 11">Mitochondrial import inner membrane translocase subunit Tim21</fullName>
    </recommendedName>
</protein>
<dbReference type="PANTHER" id="PTHR13032:SF6">
    <property type="entry name" value="MITOCHONDRIAL IMPORT INNER MEMBRANE TRANSLOCASE SUBUNIT TIM21"/>
    <property type="match status" value="1"/>
</dbReference>
<keyword evidence="9" id="KW-0472">Membrane</keyword>
<proteinExistence type="inferred from homology"/>
<dbReference type="Proteomes" id="UP000018144">
    <property type="component" value="Unassembled WGS sequence"/>
</dbReference>
<keyword evidence="7" id="KW-1133">Transmembrane helix</keyword>
<evidence type="ECO:0000256" key="3">
    <source>
        <dbReference type="ARBA" id="ARBA00020726"/>
    </source>
</evidence>
<comment type="function">
    <text evidence="10">Essential component of the TIM23 complex, a complex that mediates the translocation of transit peptide-containing proteins across the mitochondrial inner membrane. Required to keep the TOM and the TIM23 complexes in close contact. At some point, it is released from the TOM23 complex to allow protein translocation into the mitochondrial matrix.</text>
</comment>
<dbReference type="Gene3D" id="3.10.450.320">
    <property type="entry name" value="Mitochondrial import inner membrane translocase subunit Tim21"/>
    <property type="match status" value="1"/>
</dbReference>
<keyword evidence="11" id="KW-0811">Translocation</keyword>
<accession>U4LLT4</accession>
<dbReference type="InterPro" id="IPR013261">
    <property type="entry name" value="Tim21"/>
</dbReference>
<reference evidence="13 14" key="1">
    <citation type="journal article" date="2013" name="PLoS Genet.">
        <title>The genome and development-dependent transcriptomes of Pyronema confluens: a window into fungal evolution.</title>
        <authorList>
            <person name="Traeger S."/>
            <person name="Altegoer F."/>
            <person name="Freitag M."/>
            <person name="Gabaldon T."/>
            <person name="Kempken F."/>
            <person name="Kumar A."/>
            <person name="Marcet-Houben M."/>
            <person name="Poggeler S."/>
            <person name="Stajich J.E."/>
            <person name="Nowrousian M."/>
        </authorList>
    </citation>
    <scope>NUCLEOTIDE SEQUENCE [LARGE SCALE GENOMIC DNA]</scope>
    <source>
        <strain evidence="14">CBS 100304</strain>
        <tissue evidence="13">Vegetative mycelium</tissue>
    </source>
</reference>
<evidence type="ECO:0000256" key="4">
    <source>
        <dbReference type="ARBA" id="ARBA00022692"/>
    </source>
</evidence>
<evidence type="ECO:0000256" key="6">
    <source>
        <dbReference type="ARBA" id="ARBA00022946"/>
    </source>
</evidence>
<feature type="region of interest" description="Disordered" evidence="12">
    <location>
        <begin position="38"/>
        <end position="57"/>
    </location>
</feature>
<dbReference type="PANTHER" id="PTHR13032">
    <property type="entry name" value="MITOCHONDRIAL IMPORT INNER MEMBRANE TRANSLOCASE SUBUNIT TIM21"/>
    <property type="match status" value="1"/>
</dbReference>
<gene>
    <name evidence="13" type="ORF">PCON_14135</name>
</gene>
<dbReference type="GO" id="GO:0005744">
    <property type="term" value="C:TIM23 mitochondrial import inner membrane translocase complex"/>
    <property type="evidence" value="ECO:0007669"/>
    <property type="project" value="UniProtKB-UniRule"/>
</dbReference>
<name>U4LLT4_PYROM</name>
<sequence length="235" mass="26056">MPPLTGARSLSAAVLSATLRRRLPHACQLRLASTSSTASTASTSSNGSKPQQVTVRGDVSSRRWADLSGGQKIVRSTSVGFNSLTILLGLAVTGSIVTFVYLEVIAPDSVTNWFNRAADRVNSDSRCKALLGDGKIKAYGEETYNRWARNRPIAATANTDKYGVEHLRMRFYVEGDLEKGTVHLHCAKRPGEDEYEYRYLYLDVPGRSRVYLENADDTRQYGESKRGFLGVRWSR</sequence>
<comment type="subunit">
    <text evidence="11">Component of the TIM23 complex.</text>
</comment>
<evidence type="ECO:0000256" key="12">
    <source>
        <dbReference type="SAM" id="MobiDB-lite"/>
    </source>
</evidence>
<evidence type="ECO:0000256" key="10">
    <source>
        <dbReference type="ARBA" id="ARBA00060204"/>
    </source>
</evidence>
<keyword evidence="4" id="KW-0812">Transmembrane</keyword>
<dbReference type="EMBL" id="HF936006">
    <property type="protein sequence ID" value="CCX33104.1"/>
    <property type="molecule type" value="Genomic_DNA"/>
</dbReference>
<evidence type="ECO:0000256" key="9">
    <source>
        <dbReference type="ARBA" id="ARBA00023136"/>
    </source>
</evidence>
<dbReference type="eggNOG" id="KOG4836">
    <property type="taxonomic scope" value="Eukaryota"/>
</dbReference>
<dbReference type="OMA" id="HFHVEGP"/>
<evidence type="ECO:0000313" key="13">
    <source>
        <dbReference type="EMBL" id="CCX33104.1"/>
    </source>
</evidence>
<comment type="similarity">
    <text evidence="2 11">Belongs to the TIM21 family.</text>
</comment>
<evidence type="ECO:0000256" key="2">
    <source>
        <dbReference type="ARBA" id="ARBA00010867"/>
    </source>
</evidence>
<organism evidence="13 14">
    <name type="scientific">Pyronema omphalodes (strain CBS 100304)</name>
    <name type="common">Pyronema confluens</name>
    <dbReference type="NCBI Taxonomy" id="1076935"/>
    <lineage>
        <taxon>Eukaryota</taxon>
        <taxon>Fungi</taxon>
        <taxon>Dikarya</taxon>
        <taxon>Ascomycota</taxon>
        <taxon>Pezizomycotina</taxon>
        <taxon>Pezizomycetes</taxon>
        <taxon>Pezizales</taxon>
        <taxon>Pyronemataceae</taxon>
        <taxon>Pyronema</taxon>
    </lineage>
</organism>
<keyword evidence="5 11" id="KW-0999">Mitochondrion inner membrane</keyword>
<dbReference type="Pfam" id="PF08294">
    <property type="entry name" value="TIM21"/>
    <property type="match status" value="1"/>
</dbReference>
<comment type="subcellular location">
    <subcellularLocation>
        <location evidence="1 11">Mitochondrion inner membrane</location>
        <topology evidence="1 11">Single-pass membrane protein</topology>
    </subcellularLocation>
</comment>
<evidence type="ECO:0000256" key="5">
    <source>
        <dbReference type="ARBA" id="ARBA00022792"/>
    </source>
</evidence>
<dbReference type="STRING" id="1076935.U4LLT4"/>
<keyword evidence="8 11" id="KW-0496">Mitochondrion</keyword>
<evidence type="ECO:0000256" key="11">
    <source>
        <dbReference type="RuleBase" id="RU367142"/>
    </source>
</evidence>
<dbReference type="GO" id="GO:0030150">
    <property type="term" value="P:protein import into mitochondrial matrix"/>
    <property type="evidence" value="ECO:0007669"/>
    <property type="project" value="UniProtKB-UniRule"/>
</dbReference>
<keyword evidence="11" id="KW-0653">Protein transport</keyword>
<keyword evidence="11" id="KW-0813">Transport</keyword>
<evidence type="ECO:0000256" key="1">
    <source>
        <dbReference type="ARBA" id="ARBA00004434"/>
    </source>
</evidence>
<dbReference type="AlphaFoldDB" id="U4LLT4"/>
<dbReference type="FunFam" id="3.10.450.320:FF:000002">
    <property type="entry name" value="Mitochondrial import inner membrane translocase subunit tim21"/>
    <property type="match status" value="1"/>
</dbReference>
<keyword evidence="6" id="KW-0809">Transit peptide</keyword>
<evidence type="ECO:0000313" key="14">
    <source>
        <dbReference type="Proteomes" id="UP000018144"/>
    </source>
</evidence>